<protein>
    <submittedName>
        <fullName evidence="1">Uncharacterized protein</fullName>
    </submittedName>
</protein>
<keyword evidence="2" id="KW-1185">Reference proteome</keyword>
<name>A0A9W6KT06_9ACTN</name>
<reference evidence="1" key="1">
    <citation type="journal article" date="2014" name="Int. J. Syst. Evol. Microbiol.">
        <title>Complete genome sequence of Corynebacterium casei LMG S-19264T (=DSM 44701T), isolated from a smear-ripened cheese.</title>
        <authorList>
            <consortium name="US DOE Joint Genome Institute (JGI-PGF)"/>
            <person name="Walter F."/>
            <person name="Albersmeier A."/>
            <person name="Kalinowski J."/>
            <person name="Ruckert C."/>
        </authorList>
    </citation>
    <scope>NUCLEOTIDE SEQUENCE</scope>
    <source>
        <strain evidence="1">VKM Ac-1321</strain>
    </source>
</reference>
<dbReference type="AlphaFoldDB" id="A0A9W6KT06"/>
<organism evidence="1 2">
    <name type="scientific">Dactylosporangium matsuzakiense</name>
    <dbReference type="NCBI Taxonomy" id="53360"/>
    <lineage>
        <taxon>Bacteria</taxon>
        <taxon>Bacillati</taxon>
        <taxon>Actinomycetota</taxon>
        <taxon>Actinomycetes</taxon>
        <taxon>Micromonosporales</taxon>
        <taxon>Micromonosporaceae</taxon>
        <taxon>Dactylosporangium</taxon>
    </lineage>
</organism>
<proteinExistence type="predicted"/>
<dbReference type="RefSeq" id="WP_223101566.1">
    <property type="nucleotide sequence ID" value="NZ_BAAAXA010000003.1"/>
</dbReference>
<evidence type="ECO:0000313" key="2">
    <source>
        <dbReference type="Proteomes" id="UP001143480"/>
    </source>
</evidence>
<reference evidence="1" key="2">
    <citation type="submission" date="2023-01" db="EMBL/GenBank/DDBJ databases">
        <authorList>
            <person name="Sun Q."/>
            <person name="Evtushenko L."/>
        </authorList>
    </citation>
    <scope>NUCLEOTIDE SEQUENCE</scope>
    <source>
        <strain evidence="1">VKM Ac-1321</strain>
    </source>
</reference>
<comment type="caution">
    <text evidence="1">The sequence shown here is derived from an EMBL/GenBank/DDBJ whole genome shotgun (WGS) entry which is preliminary data.</text>
</comment>
<evidence type="ECO:0000313" key="1">
    <source>
        <dbReference type="EMBL" id="GLL07088.1"/>
    </source>
</evidence>
<gene>
    <name evidence="1" type="ORF">GCM10017581_088390</name>
</gene>
<dbReference type="NCBIfam" id="TIGR04268">
    <property type="entry name" value="FxSxx-COOH"/>
    <property type="match status" value="1"/>
</dbReference>
<dbReference type="Proteomes" id="UP001143480">
    <property type="component" value="Unassembled WGS sequence"/>
</dbReference>
<accession>A0A9W6KT06</accession>
<sequence>MKAGLVGDGSKSDTLDRLYAALTDLSDNPHGPRDSATITLIAERSDSLVDAFRDPSRLAALGDGVLAHTIRRVLGEVDEPHETVAGFNSSI</sequence>
<dbReference type="EMBL" id="BSFP01000084">
    <property type="protein sequence ID" value="GLL07088.1"/>
    <property type="molecule type" value="Genomic_DNA"/>
</dbReference>
<dbReference type="InterPro" id="IPR026334">
    <property type="entry name" value="FxSxx-COOH"/>
</dbReference>